<dbReference type="GO" id="GO:0022857">
    <property type="term" value="F:transmembrane transporter activity"/>
    <property type="evidence" value="ECO:0007669"/>
    <property type="project" value="InterPro"/>
</dbReference>
<dbReference type="RefSeq" id="WP_110373692.1">
    <property type="nucleotide sequence ID" value="NZ_JAHBRY010000002.1"/>
</dbReference>
<sequence>MFQPYTWNHVFFMLGGLGTTIWLAAIALVGGSIAGSILALVRVAHNPLLRNAARLYIFVVQGTPLLVTLFIAYFGARWIGIDVAPVVAIAVAFSFYAAAFLGEIWRGAIESVPHGQREGSHALGLSYADAMRFIIVPQAIRIATPPTVGFFVQLIKNTSLASVVGIVELTRTSQIVSNATFKPLDVYLTAATFYFVVCFPLTLLSRYLERRLGTQTK</sequence>
<dbReference type="AlphaFoldDB" id="A0A2V3UE38"/>
<dbReference type="InterPro" id="IPR000515">
    <property type="entry name" value="MetI-like"/>
</dbReference>
<dbReference type="InterPro" id="IPR010065">
    <property type="entry name" value="AA_ABC_transptr_permease_3TM"/>
</dbReference>
<evidence type="ECO:0000256" key="6">
    <source>
        <dbReference type="ARBA" id="ARBA00022989"/>
    </source>
</evidence>
<keyword evidence="5 8" id="KW-0812">Transmembrane</keyword>
<evidence type="ECO:0000256" key="3">
    <source>
        <dbReference type="ARBA" id="ARBA00022448"/>
    </source>
</evidence>
<keyword evidence="3 8" id="KW-0813">Transport</keyword>
<comment type="similarity">
    <text evidence="2">Belongs to the binding-protein-dependent transport system permease family. HisMQ subfamily.</text>
</comment>
<dbReference type="SUPFAM" id="SSF161098">
    <property type="entry name" value="MetI-like"/>
    <property type="match status" value="1"/>
</dbReference>
<evidence type="ECO:0000259" key="9">
    <source>
        <dbReference type="PROSITE" id="PS50928"/>
    </source>
</evidence>
<evidence type="ECO:0000313" key="11">
    <source>
        <dbReference type="Proteomes" id="UP000248021"/>
    </source>
</evidence>
<keyword evidence="6 8" id="KW-1133">Transmembrane helix</keyword>
<feature type="transmembrane region" description="Helical" evidence="8">
    <location>
        <begin position="79"/>
        <end position="101"/>
    </location>
</feature>
<evidence type="ECO:0000256" key="4">
    <source>
        <dbReference type="ARBA" id="ARBA00022475"/>
    </source>
</evidence>
<dbReference type="EMBL" id="QJJK01000002">
    <property type="protein sequence ID" value="PXW63566.1"/>
    <property type="molecule type" value="Genomic_DNA"/>
</dbReference>
<dbReference type="CDD" id="cd06261">
    <property type="entry name" value="TM_PBP2"/>
    <property type="match status" value="1"/>
</dbReference>
<dbReference type="GO" id="GO:0006865">
    <property type="term" value="P:amino acid transport"/>
    <property type="evidence" value="ECO:0007669"/>
    <property type="project" value="TreeGrafter"/>
</dbReference>
<comment type="subcellular location">
    <subcellularLocation>
        <location evidence="1">Cell inner membrane</location>
        <topology evidence="1">Multi-pass membrane protein</topology>
    </subcellularLocation>
    <subcellularLocation>
        <location evidence="8">Cell membrane</location>
        <topology evidence="8">Multi-pass membrane protein</topology>
    </subcellularLocation>
</comment>
<comment type="caution">
    <text evidence="10">The sequence shown here is derived from an EMBL/GenBank/DDBJ whole genome shotgun (WGS) entry which is preliminary data.</text>
</comment>
<evidence type="ECO:0000313" key="10">
    <source>
        <dbReference type="EMBL" id="PXW63566.1"/>
    </source>
</evidence>
<dbReference type="GO" id="GO:0043190">
    <property type="term" value="C:ATP-binding cassette (ABC) transporter complex"/>
    <property type="evidence" value="ECO:0007669"/>
    <property type="project" value="InterPro"/>
</dbReference>
<accession>A0A2V3UE38</accession>
<evidence type="ECO:0000256" key="1">
    <source>
        <dbReference type="ARBA" id="ARBA00004429"/>
    </source>
</evidence>
<dbReference type="OrthoDB" id="7255919at2"/>
<dbReference type="PANTHER" id="PTHR30614:SF34">
    <property type="entry name" value="BLR6398 PROTEIN"/>
    <property type="match status" value="1"/>
</dbReference>
<dbReference type="PANTHER" id="PTHR30614">
    <property type="entry name" value="MEMBRANE COMPONENT OF AMINO ACID ABC TRANSPORTER"/>
    <property type="match status" value="1"/>
</dbReference>
<dbReference type="Pfam" id="PF00528">
    <property type="entry name" value="BPD_transp_1"/>
    <property type="match status" value="1"/>
</dbReference>
<dbReference type="InterPro" id="IPR035906">
    <property type="entry name" value="MetI-like_sf"/>
</dbReference>
<dbReference type="PROSITE" id="PS50928">
    <property type="entry name" value="ABC_TM1"/>
    <property type="match status" value="1"/>
</dbReference>
<dbReference type="Proteomes" id="UP000248021">
    <property type="component" value="Unassembled WGS sequence"/>
</dbReference>
<dbReference type="NCBIfam" id="TIGR01726">
    <property type="entry name" value="HEQRo_perm_3TM"/>
    <property type="match status" value="1"/>
</dbReference>
<evidence type="ECO:0000256" key="7">
    <source>
        <dbReference type="ARBA" id="ARBA00023136"/>
    </source>
</evidence>
<keyword evidence="4" id="KW-1003">Cell membrane</keyword>
<evidence type="ECO:0000256" key="5">
    <source>
        <dbReference type="ARBA" id="ARBA00022692"/>
    </source>
</evidence>
<proteinExistence type="inferred from homology"/>
<organism evidence="10 11">
    <name type="scientific">Chelatococcus asaccharovorans</name>
    <dbReference type="NCBI Taxonomy" id="28210"/>
    <lineage>
        <taxon>Bacteria</taxon>
        <taxon>Pseudomonadati</taxon>
        <taxon>Pseudomonadota</taxon>
        <taxon>Alphaproteobacteria</taxon>
        <taxon>Hyphomicrobiales</taxon>
        <taxon>Chelatococcaceae</taxon>
        <taxon>Chelatococcus</taxon>
    </lineage>
</organism>
<name>A0A2V3UE38_9HYPH</name>
<evidence type="ECO:0000256" key="8">
    <source>
        <dbReference type="RuleBase" id="RU363032"/>
    </source>
</evidence>
<feature type="transmembrane region" description="Helical" evidence="8">
    <location>
        <begin position="53"/>
        <end position="73"/>
    </location>
</feature>
<keyword evidence="11" id="KW-1185">Reference proteome</keyword>
<gene>
    <name evidence="10" type="ORF">C7450_102484</name>
</gene>
<dbReference type="InterPro" id="IPR043429">
    <property type="entry name" value="ArtM/GltK/GlnP/TcyL/YhdX-like"/>
</dbReference>
<keyword evidence="7 8" id="KW-0472">Membrane</keyword>
<dbReference type="Gene3D" id="1.10.3720.10">
    <property type="entry name" value="MetI-like"/>
    <property type="match status" value="1"/>
</dbReference>
<evidence type="ECO:0000256" key="2">
    <source>
        <dbReference type="ARBA" id="ARBA00010072"/>
    </source>
</evidence>
<reference evidence="10 11" key="1">
    <citation type="submission" date="2018-05" db="EMBL/GenBank/DDBJ databases">
        <title>Genomic Encyclopedia of Type Strains, Phase IV (KMG-IV): sequencing the most valuable type-strain genomes for metagenomic binning, comparative biology and taxonomic classification.</title>
        <authorList>
            <person name="Goeker M."/>
        </authorList>
    </citation>
    <scope>NUCLEOTIDE SEQUENCE [LARGE SCALE GENOMIC DNA]</scope>
    <source>
        <strain evidence="10 11">DSM 6462</strain>
    </source>
</reference>
<feature type="transmembrane region" description="Helical" evidence="8">
    <location>
        <begin position="186"/>
        <end position="208"/>
    </location>
</feature>
<feature type="transmembrane region" description="Helical" evidence="8">
    <location>
        <begin position="20"/>
        <end position="41"/>
    </location>
</feature>
<protein>
    <submittedName>
        <fullName evidence="10">Polar amino acid transport system permease protein</fullName>
    </submittedName>
</protein>
<feature type="domain" description="ABC transmembrane type-1" evidence="9">
    <location>
        <begin position="17"/>
        <end position="205"/>
    </location>
</feature>